<dbReference type="InterPro" id="IPR001387">
    <property type="entry name" value="Cro/C1-type_HTH"/>
</dbReference>
<protein>
    <submittedName>
        <fullName evidence="2">Transcriptional regulator, XRE family</fullName>
    </submittedName>
</protein>
<evidence type="ECO:0000313" key="2">
    <source>
        <dbReference type="EMBL" id="ADG86858.1"/>
    </source>
</evidence>
<organism evidence="2 3">
    <name type="scientific">Thermobispora bispora (strain ATCC 19993 / DSM 43833 / CBS 139.67 / JCM 10125 / KCTC 9307 / NBRC 14880 / R51)</name>
    <dbReference type="NCBI Taxonomy" id="469371"/>
    <lineage>
        <taxon>Bacteria</taxon>
        <taxon>Bacillati</taxon>
        <taxon>Actinomycetota</taxon>
        <taxon>Actinomycetes</taxon>
        <taxon>Streptosporangiales</taxon>
        <taxon>Streptosporangiaceae</taxon>
        <taxon>Thermobispora</taxon>
    </lineage>
</organism>
<dbReference type="RefSeq" id="WP_013130391.1">
    <property type="nucleotide sequence ID" value="NC_014165.1"/>
</dbReference>
<name>D6Y2P7_THEBD</name>
<proteinExistence type="predicted"/>
<dbReference type="Proteomes" id="UP000006640">
    <property type="component" value="Chromosome"/>
</dbReference>
<dbReference type="STRING" id="469371.Tbis_0125"/>
<evidence type="ECO:0000259" key="1">
    <source>
        <dbReference type="PROSITE" id="PS50943"/>
    </source>
</evidence>
<keyword evidence="3" id="KW-1185">Reference proteome</keyword>
<dbReference type="Gene3D" id="1.10.260.40">
    <property type="entry name" value="lambda repressor-like DNA-binding domains"/>
    <property type="match status" value="1"/>
</dbReference>
<dbReference type="HOGENOM" id="CLU_029927_7_0_11"/>
<gene>
    <name evidence="2" type="ordered locus">Tbis_0125</name>
</gene>
<dbReference type="KEGG" id="tbi:Tbis_0125"/>
<reference evidence="2 3" key="1">
    <citation type="submission" date="2010-01" db="EMBL/GenBank/DDBJ databases">
        <title>The complete genome of Thermobispora bispora DSM 43833.</title>
        <authorList>
            <consortium name="US DOE Joint Genome Institute (JGI-PGF)"/>
            <person name="Lucas S."/>
            <person name="Copeland A."/>
            <person name="Lapidus A."/>
            <person name="Glavina del Rio T."/>
            <person name="Dalin E."/>
            <person name="Tice H."/>
            <person name="Bruce D."/>
            <person name="Goodwin L."/>
            <person name="Pitluck S."/>
            <person name="Kyrpides N."/>
            <person name="Mavromatis K."/>
            <person name="Ivanova N."/>
            <person name="Mikhailova N."/>
            <person name="Chertkov O."/>
            <person name="Brettin T."/>
            <person name="Detter J.C."/>
            <person name="Han C."/>
            <person name="Larimer F."/>
            <person name="Land M."/>
            <person name="Hauser L."/>
            <person name="Markowitz V."/>
            <person name="Cheng J.-F."/>
            <person name="Hugenholtz P."/>
            <person name="Woyke T."/>
            <person name="Wu D."/>
            <person name="Jando M."/>
            <person name="Schneider S."/>
            <person name="Klenk H.-P."/>
            <person name="Eisen J.A."/>
        </authorList>
    </citation>
    <scope>NUCLEOTIDE SEQUENCE [LARGE SCALE GENOMIC DNA]</scope>
    <source>
        <strain evidence="3">ATCC 19993 / DSM 43833 / CBS 139.67 / JCM 10125 / KCTC 9307 / NBRC 14880 / R51</strain>
    </source>
</reference>
<dbReference type="AlphaFoldDB" id="D6Y2P7"/>
<dbReference type="SMART" id="SM00530">
    <property type="entry name" value="HTH_XRE"/>
    <property type="match status" value="1"/>
</dbReference>
<dbReference type="InterPro" id="IPR011990">
    <property type="entry name" value="TPR-like_helical_dom_sf"/>
</dbReference>
<dbReference type="GO" id="GO:0003677">
    <property type="term" value="F:DNA binding"/>
    <property type="evidence" value="ECO:0007669"/>
    <property type="project" value="InterPro"/>
</dbReference>
<dbReference type="OrthoDB" id="4074704at2"/>
<dbReference type="Gene3D" id="1.25.40.10">
    <property type="entry name" value="Tetratricopeptide repeat domain"/>
    <property type="match status" value="1"/>
</dbReference>
<dbReference type="EMBL" id="CP001874">
    <property type="protein sequence ID" value="ADG86858.1"/>
    <property type="molecule type" value="Genomic_DNA"/>
</dbReference>
<dbReference type="CDD" id="cd00093">
    <property type="entry name" value="HTH_XRE"/>
    <property type="match status" value="1"/>
</dbReference>
<accession>D6Y2P7</accession>
<dbReference type="eggNOG" id="COG1396">
    <property type="taxonomic scope" value="Bacteria"/>
</dbReference>
<feature type="domain" description="HTH cro/C1-type" evidence="1">
    <location>
        <begin position="11"/>
        <end position="29"/>
    </location>
</feature>
<dbReference type="PROSITE" id="PS50943">
    <property type="entry name" value="HTH_CROC1"/>
    <property type="match status" value="1"/>
</dbReference>
<evidence type="ECO:0000313" key="3">
    <source>
        <dbReference type="Proteomes" id="UP000006640"/>
    </source>
</evidence>
<sequence length="412" mass="45296">MEDLPAWADRIRRERRNRGWSQKELAKRLAEVAARLGVPMPERASLIRSIRNWEAGRCRPRDPYPMLLARVLGLGEEELFAGSWQPYRPAPGEVLDGLLPEGDPVGVLQAGRRIGPGIVAHLAARVHGLRRSDDVLGGGDLIGPVFRELGGIVRLYREGSHDARTGRALLTVIGECAQIAGWVASDAGRHDTAARTYRLGISAARQAGDRTLESHLLGSLGYQEVNRGRLREGTELTRSAVRVLDRRSPARARALAWDRLAWAHARTGNAQAAMRALGEAGDALAGDDGGETPAYLYWVNPAELQIMEARVYTELRRPLRAVPLLTEVLDRYDSTHARELGLYLSWLAVALVDANEPEEAARTARRMLEVSAGVASARTAERARVVLRRLQPYRDLPEVRDVLSVAGDALQG</sequence>
<dbReference type="SUPFAM" id="SSF48452">
    <property type="entry name" value="TPR-like"/>
    <property type="match status" value="1"/>
</dbReference>
<dbReference type="SUPFAM" id="SSF47413">
    <property type="entry name" value="lambda repressor-like DNA-binding domains"/>
    <property type="match status" value="1"/>
</dbReference>
<dbReference type="InterPro" id="IPR010982">
    <property type="entry name" value="Lambda_DNA-bd_dom_sf"/>
</dbReference>